<dbReference type="Gene3D" id="3.30.70.1290">
    <property type="entry name" value="Transposase IS200-like"/>
    <property type="match status" value="1"/>
</dbReference>
<dbReference type="GO" id="GO:0004803">
    <property type="term" value="F:transposase activity"/>
    <property type="evidence" value="ECO:0007669"/>
    <property type="project" value="InterPro"/>
</dbReference>
<dbReference type="SUPFAM" id="SSF143422">
    <property type="entry name" value="Transposase IS200-like"/>
    <property type="match status" value="1"/>
</dbReference>
<organism evidence="2 3">
    <name type="scientific">Neolewinella xylanilytica</name>
    <dbReference type="NCBI Taxonomy" id="1514080"/>
    <lineage>
        <taxon>Bacteria</taxon>
        <taxon>Pseudomonadati</taxon>
        <taxon>Bacteroidota</taxon>
        <taxon>Saprospiria</taxon>
        <taxon>Saprospirales</taxon>
        <taxon>Lewinellaceae</taxon>
        <taxon>Neolewinella</taxon>
    </lineage>
</organism>
<dbReference type="InterPro" id="IPR002686">
    <property type="entry name" value="Transposase_17"/>
</dbReference>
<protein>
    <submittedName>
        <fullName evidence="2">Transposase IS200 family protein</fullName>
    </submittedName>
</protein>
<evidence type="ECO:0000313" key="2">
    <source>
        <dbReference type="EMBL" id="PPK85248.1"/>
    </source>
</evidence>
<feature type="domain" description="Transposase IS200-like" evidence="1">
    <location>
        <begin position="19"/>
        <end position="120"/>
    </location>
</feature>
<keyword evidence="3" id="KW-1185">Reference proteome</keyword>
<evidence type="ECO:0000313" key="3">
    <source>
        <dbReference type="Proteomes" id="UP000237662"/>
    </source>
</evidence>
<dbReference type="Proteomes" id="UP000237662">
    <property type="component" value="Unassembled WGS sequence"/>
</dbReference>
<comment type="caution">
    <text evidence="2">The sequence shown here is derived from an EMBL/GenBank/DDBJ whole genome shotgun (WGS) entry which is preliminary data.</text>
</comment>
<gene>
    <name evidence="2" type="ORF">CLV84_2140</name>
</gene>
<reference evidence="2 3" key="1">
    <citation type="submission" date="2018-02" db="EMBL/GenBank/DDBJ databases">
        <title>Genomic Encyclopedia of Archaeal and Bacterial Type Strains, Phase II (KMG-II): from individual species to whole genera.</title>
        <authorList>
            <person name="Goeker M."/>
        </authorList>
    </citation>
    <scope>NUCLEOTIDE SEQUENCE [LARGE SCALE GENOMIC DNA]</scope>
    <source>
        <strain evidence="2 3">DSM 29526</strain>
    </source>
</reference>
<dbReference type="OrthoDB" id="9797997at2"/>
<dbReference type="GO" id="GO:0006313">
    <property type="term" value="P:DNA transposition"/>
    <property type="evidence" value="ECO:0007669"/>
    <property type="project" value="InterPro"/>
</dbReference>
<proteinExistence type="predicted"/>
<dbReference type="Pfam" id="PF01797">
    <property type="entry name" value="Y1_Tnp"/>
    <property type="match status" value="1"/>
</dbReference>
<sequence>MRASKRSLAEKMNAYVSSGYPIVFSTKYRRPTLTKPNREEPFKCICGILRNKRCVSFPVGGVEDHLPIVCSLDRSIAPASLVKDIKLGATSYIKEARRFPHFSGWQRGYGRQGAHHRRKSSLEEMIDLQTENEVGFAREYVA</sequence>
<dbReference type="AlphaFoldDB" id="A0A2S6I247"/>
<evidence type="ECO:0000259" key="1">
    <source>
        <dbReference type="Pfam" id="PF01797"/>
    </source>
</evidence>
<dbReference type="EMBL" id="PTJC01000006">
    <property type="protein sequence ID" value="PPK85248.1"/>
    <property type="molecule type" value="Genomic_DNA"/>
</dbReference>
<dbReference type="GO" id="GO:0003677">
    <property type="term" value="F:DNA binding"/>
    <property type="evidence" value="ECO:0007669"/>
    <property type="project" value="InterPro"/>
</dbReference>
<dbReference type="InterPro" id="IPR036515">
    <property type="entry name" value="Transposase_17_sf"/>
</dbReference>
<name>A0A2S6I247_9BACT</name>
<accession>A0A2S6I247</accession>